<organism evidence="1 2">
    <name type="scientific">Neolewinella agarilytica</name>
    <dbReference type="NCBI Taxonomy" id="478744"/>
    <lineage>
        <taxon>Bacteria</taxon>
        <taxon>Pseudomonadati</taxon>
        <taxon>Bacteroidota</taxon>
        <taxon>Saprospiria</taxon>
        <taxon>Saprospirales</taxon>
        <taxon>Lewinellaceae</taxon>
        <taxon>Neolewinella</taxon>
    </lineage>
</organism>
<gene>
    <name evidence="1" type="ORF">SAMN05444359_11078</name>
</gene>
<dbReference type="RefSeq" id="WP_090168084.1">
    <property type="nucleotide sequence ID" value="NZ_FOFB01000010.1"/>
</dbReference>
<accession>A0A1H9G811</accession>
<dbReference type="EMBL" id="FOFB01000010">
    <property type="protein sequence ID" value="SEQ46232.1"/>
    <property type="molecule type" value="Genomic_DNA"/>
</dbReference>
<reference evidence="2" key="1">
    <citation type="submission" date="2016-10" db="EMBL/GenBank/DDBJ databases">
        <authorList>
            <person name="Varghese N."/>
            <person name="Submissions S."/>
        </authorList>
    </citation>
    <scope>NUCLEOTIDE SEQUENCE [LARGE SCALE GENOMIC DNA]</scope>
    <source>
        <strain evidence="2">DSM 24740</strain>
    </source>
</reference>
<proteinExistence type="predicted"/>
<name>A0A1H9G811_9BACT</name>
<keyword evidence="2" id="KW-1185">Reference proteome</keyword>
<dbReference type="Proteomes" id="UP000199021">
    <property type="component" value="Unassembled WGS sequence"/>
</dbReference>
<protein>
    <submittedName>
        <fullName evidence="1">Uncharacterized protein</fullName>
    </submittedName>
</protein>
<evidence type="ECO:0000313" key="2">
    <source>
        <dbReference type="Proteomes" id="UP000199021"/>
    </source>
</evidence>
<dbReference type="InParanoid" id="A0A1H9G811"/>
<dbReference type="AlphaFoldDB" id="A0A1H9G811"/>
<sequence>MENQRNPDLVRAFEKELAAATFSIRRRYEREYERFVFFGSEAAREAFLKQWKEADEAKLAMELEDARVQINLNYFGPEAAIEKAPAEESTRSASKGAFPGFSWLRRVAAML</sequence>
<evidence type="ECO:0000313" key="1">
    <source>
        <dbReference type="EMBL" id="SEQ46232.1"/>
    </source>
</evidence>